<name>X1M116_9ZZZZ</name>
<proteinExistence type="predicted"/>
<organism evidence="1">
    <name type="scientific">marine sediment metagenome</name>
    <dbReference type="NCBI Taxonomy" id="412755"/>
    <lineage>
        <taxon>unclassified sequences</taxon>
        <taxon>metagenomes</taxon>
        <taxon>ecological metagenomes</taxon>
    </lineage>
</organism>
<sequence>WVKYFDNWEICDQCCMNLFWRTHFANQKAVEWCGREEEYVKRGGFALIACLARKNKKAEDALYENFLPIIKREADDNRKYVKKSANWALRNIGKRNQYLNRKAIETAREIQKIDSKSAKWIASDAIRELIGEKIQKRLKGKEIK</sequence>
<comment type="caution">
    <text evidence="1">The sequence shown here is derived from an EMBL/GenBank/DDBJ whole genome shotgun (WGS) entry which is preliminary data.</text>
</comment>
<gene>
    <name evidence="1" type="ORF">S06H3_07714</name>
</gene>
<dbReference type="InterPro" id="IPR014825">
    <property type="entry name" value="DNA_alkylation"/>
</dbReference>
<evidence type="ECO:0000313" key="1">
    <source>
        <dbReference type="EMBL" id="GAI00074.1"/>
    </source>
</evidence>
<dbReference type="InterPro" id="IPR016024">
    <property type="entry name" value="ARM-type_fold"/>
</dbReference>
<dbReference type="CDD" id="cd06561">
    <property type="entry name" value="AlkD_like"/>
    <property type="match status" value="1"/>
</dbReference>
<dbReference type="PANTHER" id="PTHR41291:SF1">
    <property type="entry name" value="DNA ALKYLATION REPAIR PROTEIN"/>
    <property type="match status" value="1"/>
</dbReference>
<dbReference type="Gene3D" id="1.25.10.90">
    <property type="match status" value="1"/>
</dbReference>
<dbReference type="AlphaFoldDB" id="X1M116"/>
<dbReference type="Pfam" id="PF08713">
    <property type="entry name" value="DNA_alkylation"/>
    <property type="match status" value="1"/>
</dbReference>
<evidence type="ECO:0008006" key="2">
    <source>
        <dbReference type="Google" id="ProtNLM"/>
    </source>
</evidence>
<accession>X1M116</accession>
<feature type="non-terminal residue" evidence="1">
    <location>
        <position position="1"/>
    </location>
</feature>
<protein>
    <recommendedName>
        <fullName evidence="2">DNA alkylation repair enzyme</fullName>
    </recommendedName>
</protein>
<dbReference type="SUPFAM" id="SSF48371">
    <property type="entry name" value="ARM repeat"/>
    <property type="match status" value="1"/>
</dbReference>
<dbReference type="PANTHER" id="PTHR41291">
    <property type="entry name" value="DNA ALKYLATION REPAIR PROTEIN"/>
    <property type="match status" value="1"/>
</dbReference>
<dbReference type="EMBL" id="BARV01003159">
    <property type="protein sequence ID" value="GAI00074.1"/>
    <property type="molecule type" value="Genomic_DNA"/>
</dbReference>
<reference evidence="1" key="1">
    <citation type="journal article" date="2014" name="Front. Microbiol.">
        <title>High frequency of phylogenetically diverse reductive dehalogenase-homologous genes in deep subseafloor sedimentary metagenomes.</title>
        <authorList>
            <person name="Kawai M."/>
            <person name="Futagami T."/>
            <person name="Toyoda A."/>
            <person name="Takaki Y."/>
            <person name="Nishi S."/>
            <person name="Hori S."/>
            <person name="Arai W."/>
            <person name="Tsubouchi T."/>
            <person name="Morono Y."/>
            <person name="Uchiyama I."/>
            <person name="Ito T."/>
            <person name="Fujiyama A."/>
            <person name="Inagaki F."/>
            <person name="Takami H."/>
        </authorList>
    </citation>
    <scope>NUCLEOTIDE SEQUENCE</scope>
    <source>
        <strain evidence="1">Expedition CK06-06</strain>
    </source>
</reference>